<organism evidence="6 7">
    <name type="scientific">Wujia chipingensis</name>
    <dbReference type="NCBI Taxonomy" id="2763670"/>
    <lineage>
        <taxon>Bacteria</taxon>
        <taxon>Bacillati</taxon>
        <taxon>Bacillota</taxon>
        <taxon>Clostridia</taxon>
        <taxon>Lachnospirales</taxon>
        <taxon>Lachnospiraceae</taxon>
        <taxon>Wujia</taxon>
    </lineage>
</organism>
<dbReference type="InterPro" id="IPR017871">
    <property type="entry name" value="ABC_transporter-like_CS"/>
</dbReference>
<accession>A0A7G9FR37</accession>
<evidence type="ECO:0000259" key="5">
    <source>
        <dbReference type="PROSITE" id="PS50893"/>
    </source>
</evidence>
<feature type="domain" description="ABC transporter" evidence="5">
    <location>
        <begin position="3"/>
        <end position="216"/>
    </location>
</feature>
<dbReference type="AlphaFoldDB" id="A0A7G9FR37"/>
<name>A0A7G9FR37_9FIRM</name>
<sequence>MEVELKNISKTIHKTPILHDINLKFHSGAIYGLKGKNGCGKTMLMRTICGLMIPSAGTVSINGKVLMKDIEFPESIGALIENPAFLPQYTGYKNLCMLASLRSDIDKEAVAEAMRRVQLDPEDKRVYRKYSLGMKQKLGIANAIMGEPDIIVLDEPINALDEASVEQVKKVLVDLRERDHLIIIACHDREELEYLSDEIIEIKDGTVVCKQKEGVA</sequence>
<keyword evidence="3" id="KW-0547">Nucleotide-binding</keyword>
<dbReference type="SUPFAM" id="SSF52540">
    <property type="entry name" value="P-loop containing nucleoside triphosphate hydrolases"/>
    <property type="match status" value="1"/>
</dbReference>
<gene>
    <name evidence="6" type="ORF">H9Q76_03125</name>
</gene>
<keyword evidence="7" id="KW-1185">Reference proteome</keyword>
<keyword evidence="2" id="KW-0813">Transport</keyword>
<dbReference type="PROSITE" id="PS00211">
    <property type="entry name" value="ABC_TRANSPORTER_1"/>
    <property type="match status" value="1"/>
</dbReference>
<dbReference type="InterPro" id="IPR003439">
    <property type="entry name" value="ABC_transporter-like_ATP-bd"/>
</dbReference>
<dbReference type="GO" id="GO:0005524">
    <property type="term" value="F:ATP binding"/>
    <property type="evidence" value="ECO:0007669"/>
    <property type="project" value="UniProtKB-KW"/>
</dbReference>
<evidence type="ECO:0000256" key="3">
    <source>
        <dbReference type="ARBA" id="ARBA00022741"/>
    </source>
</evidence>
<dbReference type="InterPro" id="IPR003593">
    <property type="entry name" value="AAA+_ATPase"/>
</dbReference>
<dbReference type="SMART" id="SM00382">
    <property type="entry name" value="AAA"/>
    <property type="match status" value="1"/>
</dbReference>
<dbReference type="EMBL" id="CP060632">
    <property type="protein sequence ID" value="QNM01019.1"/>
    <property type="molecule type" value="Genomic_DNA"/>
</dbReference>
<dbReference type="InterPro" id="IPR027417">
    <property type="entry name" value="P-loop_NTPase"/>
</dbReference>
<dbReference type="PANTHER" id="PTHR43335:SF4">
    <property type="entry name" value="ABC TRANSPORTER, ATP-BINDING PROTEIN"/>
    <property type="match status" value="1"/>
</dbReference>
<keyword evidence="4 6" id="KW-0067">ATP-binding</keyword>
<evidence type="ECO:0000256" key="1">
    <source>
        <dbReference type="ARBA" id="ARBA00005417"/>
    </source>
</evidence>
<evidence type="ECO:0000256" key="4">
    <source>
        <dbReference type="ARBA" id="ARBA00022840"/>
    </source>
</evidence>
<proteinExistence type="inferred from homology"/>
<dbReference type="Proteomes" id="UP000515819">
    <property type="component" value="Chromosome"/>
</dbReference>
<comment type="similarity">
    <text evidence="1">Belongs to the ABC transporter superfamily.</text>
</comment>
<protein>
    <submittedName>
        <fullName evidence="6">ATP-binding cassette domain-containing protein</fullName>
    </submittedName>
</protein>
<dbReference type="KEGG" id="wcp:H9Q76_03125"/>
<dbReference type="GO" id="GO:0016887">
    <property type="term" value="F:ATP hydrolysis activity"/>
    <property type="evidence" value="ECO:0007669"/>
    <property type="project" value="InterPro"/>
</dbReference>
<evidence type="ECO:0000256" key="2">
    <source>
        <dbReference type="ARBA" id="ARBA00022448"/>
    </source>
</evidence>
<dbReference type="PROSITE" id="PS50893">
    <property type="entry name" value="ABC_TRANSPORTER_2"/>
    <property type="match status" value="1"/>
</dbReference>
<dbReference type="Gene3D" id="3.40.50.300">
    <property type="entry name" value="P-loop containing nucleotide triphosphate hydrolases"/>
    <property type="match status" value="1"/>
</dbReference>
<evidence type="ECO:0000313" key="7">
    <source>
        <dbReference type="Proteomes" id="UP000515819"/>
    </source>
</evidence>
<dbReference type="Pfam" id="PF00005">
    <property type="entry name" value="ABC_tran"/>
    <property type="match status" value="1"/>
</dbReference>
<dbReference type="PANTHER" id="PTHR43335">
    <property type="entry name" value="ABC TRANSPORTER, ATP-BINDING PROTEIN"/>
    <property type="match status" value="1"/>
</dbReference>
<reference evidence="6 7" key="1">
    <citation type="submission" date="2020-08" db="EMBL/GenBank/DDBJ databases">
        <authorList>
            <person name="Liu C."/>
            <person name="Sun Q."/>
        </authorList>
    </citation>
    <scope>NUCLEOTIDE SEQUENCE [LARGE SCALE GENOMIC DNA]</scope>
    <source>
        <strain evidence="6 7">NSJ-4</strain>
    </source>
</reference>
<evidence type="ECO:0000313" key="6">
    <source>
        <dbReference type="EMBL" id="QNM01019.1"/>
    </source>
</evidence>